<evidence type="ECO:0000313" key="2">
    <source>
        <dbReference type="Proteomes" id="UP000031575"/>
    </source>
</evidence>
<protein>
    <submittedName>
        <fullName evidence="1">Uncharacterized protein</fullName>
    </submittedName>
</protein>
<dbReference type="Proteomes" id="UP000031575">
    <property type="component" value="Unassembled WGS sequence"/>
</dbReference>
<organism evidence="1 2">
    <name type="scientific">Sporothrix brasiliensis 5110</name>
    <dbReference type="NCBI Taxonomy" id="1398154"/>
    <lineage>
        <taxon>Eukaryota</taxon>
        <taxon>Fungi</taxon>
        <taxon>Dikarya</taxon>
        <taxon>Ascomycota</taxon>
        <taxon>Pezizomycotina</taxon>
        <taxon>Sordariomycetes</taxon>
        <taxon>Sordariomycetidae</taxon>
        <taxon>Ophiostomatales</taxon>
        <taxon>Ophiostomataceae</taxon>
        <taxon>Sporothrix</taxon>
    </lineage>
</organism>
<evidence type="ECO:0000313" key="1">
    <source>
        <dbReference type="EMBL" id="KIH90247.1"/>
    </source>
</evidence>
<reference evidence="1 2" key="1">
    <citation type="journal article" date="2014" name="BMC Genomics">
        <title>Comparative genomics of the major fungal agents of human and animal Sporotrichosis: Sporothrix schenckii and Sporothrix brasiliensis.</title>
        <authorList>
            <person name="Teixeira M.M."/>
            <person name="de Almeida L.G."/>
            <person name="Kubitschek-Barreira P."/>
            <person name="Alves F.L."/>
            <person name="Kioshima E.S."/>
            <person name="Abadio A.K."/>
            <person name="Fernandes L."/>
            <person name="Derengowski L.S."/>
            <person name="Ferreira K.S."/>
            <person name="Souza R.C."/>
            <person name="Ruiz J.C."/>
            <person name="de Andrade N.C."/>
            <person name="Paes H.C."/>
            <person name="Nicola A.M."/>
            <person name="Albuquerque P."/>
            <person name="Gerber A.L."/>
            <person name="Martins V.P."/>
            <person name="Peconick L.D."/>
            <person name="Neto A.V."/>
            <person name="Chaucanez C.B."/>
            <person name="Silva P.A."/>
            <person name="Cunha O.L."/>
            <person name="de Oliveira F.F."/>
            <person name="dos Santos T.C."/>
            <person name="Barros A.L."/>
            <person name="Soares M.A."/>
            <person name="de Oliveira L.M."/>
            <person name="Marini M.M."/>
            <person name="Villalobos-Duno H."/>
            <person name="Cunha M.M."/>
            <person name="de Hoog S."/>
            <person name="da Silveira J.F."/>
            <person name="Henrissat B."/>
            <person name="Nino-Vega G.A."/>
            <person name="Cisalpino P.S."/>
            <person name="Mora-Montes H.M."/>
            <person name="Almeida S.R."/>
            <person name="Stajich J.E."/>
            <person name="Lopes-Bezerra L.M."/>
            <person name="Vasconcelos A.T."/>
            <person name="Felipe M.S."/>
        </authorList>
    </citation>
    <scope>NUCLEOTIDE SEQUENCE [LARGE SCALE GENOMIC DNA]</scope>
    <source>
        <strain evidence="1 2">5110</strain>
    </source>
</reference>
<dbReference type="VEuPathDB" id="FungiDB:SPBR_00939"/>
<dbReference type="HOGENOM" id="CLU_1778664_0_0_1"/>
<gene>
    <name evidence="1" type="ORF">SPBR_00939</name>
</gene>
<proteinExistence type="predicted"/>
<dbReference type="RefSeq" id="XP_040618257.1">
    <property type="nucleotide sequence ID" value="XM_040759258.1"/>
</dbReference>
<sequence>MALGDMGDGLALVKDARTGGAAGDTVVTRTRWVAGSVAGLEADATGEGCLRTVDVEDRRSLKAGSTLSITPAEADAVAGAVVRGNSGIGTCIEAGVTEHCKLLAPPVQSNGSATHADKAMRLSLVRGLQRLLQRWAQGKVEAKEAG</sequence>
<dbReference type="AlphaFoldDB" id="A0A0C2IZ52"/>
<accession>A0A0C2IZ52</accession>
<name>A0A0C2IZ52_9PEZI</name>
<comment type="caution">
    <text evidence="1">The sequence shown here is derived from an EMBL/GenBank/DDBJ whole genome shotgun (WGS) entry which is preliminary data.</text>
</comment>
<dbReference type="GeneID" id="63674179"/>
<dbReference type="EMBL" id="AWTV01000008">
    <property type="protein sequence ID" value="KIH90247.1"/>
    <property type="molecule type" value="Genomic_DNA"/>
</dbReference>
<keyword evidence="2" id="KW-1185">Reference proteome</keyword>